<sequence length="77" mass="8597">PDHAVVIRQVDLPEHFWSGPNWDEYDLVNAPDGSWADLEASGTITISHPYVYLHITGRPDDATGCEGDHWELTLTPV</sequence>
<comment type="caution">
    <text evidence="1">The sequence shown here is derived from an EMBL/GenBank/DDBJ whole genome shotgun (WGS) entry which is preliminary data.</text>
</comment>
<reference evidence="1" key="1">
    <citation type="journal article" date="2014" name="Front. Microbiol.">
        <title>High frequency of phylogenetically diverse reductive dehalogenase-homologous genes in deep subseafloor sedimentary metagenomes.</title>
        <authorList>
            <person name="Kawai M."/>
            <person name="Futagami T."/>
            <person name="Toyoda A."/>
            <person name="Takaki Y."/>
            <person name="Nishi S."/>
            <person name="Hori S."/>
            <person name="Arai W."/>
            <person name="Tsubouchi T."/>
            <person name="Morono Y."/>
            <person name="Uchiyama I."/>
            <person name="Ito T."/>
            <person name="Fujiyama A."/>
            <person name="Inagaki F."/>
            <person name="Takami H."/>
        </authorList>
    </citation>
    <scope>NUCLEOTIDE SEQUENCE</scope>
    <source>
        <strain evidence="1">Expedition CK06-06</strain>
    </source>
</reference>
<organism evidence="1">
    <name type="scientific">marine sediment metagenome</name>
    <dbReference type="NCBI Taxonomy" id="412755"/>
    <lineage>
        <taxon>unclassified sequences</taxon>
        <taxon>metagenomes</taxon>
        <taxon>ecological metagenomes</taxon>
    </lineage>
</organism>
<protein>
    <submittedName>
        <fullName evidence="1">Uncharacterized protein</fullName>
    </submittedName>
</protein>
<evidence type="ECO:0000313" key="1">
    <source>
        <dbReference type="EMBL" id="GAG90299.1"/>
    </source>
</evidence>
<accession>X1B3G6</accession>
<name>X1B3G6_9ZZZZ</name>
<gene>
    <name evidence="1" type="ORF">S01H4_48073</name>
</gene>
<dbReference type="AlphaFoldDB" id="X1B3G6"/>
<feature type="non-terminal residue" evidence="1">
    <location>
        <position position="1"/>
    </location>
</feature>
<dbReference type="EMBL" id="BART01027061">
    <property type="protein sequence ID" value="GAG90299.1"/>
    <property type="molecule type" value="Genomic_DNA"/>
</dbReference>
<proteinExistence type="predicted"/>